<dbReference type="AlphaFoldDB" id="A0A8S4P4E8"/>
<keyword evidence="1" id="KW-0677">Repeat</keyword>
<dbReference type="PROSITE" id="PS50084">
    <property type="entry name" value="KH_TYPE_1"/>
    <property type="match status" value="2"/>
</dbReference>
<evidence type="ECO:0000313" key="6">
    <source>
        <dbReference type="Proteomes" id="UP000749559"/>
    </source>
</evidence>
<name>A0A8S4P4E8_OWEFU</name>
<feature type="non-terminal residue" evidence="5">
    <location>
        <position position="1"/>
    </location>
</feature>
<dbReference type="Pfam" id="PF00013">
    <property type="entry name" value="KH_1"/>
    <property type="match status" value="2"/>
</dbReference>
<dbReference type="Proteomes" id="UP000749559">
    <property type="component" value="Unassembled WGS sequence"/>
</dbReference>
<evidence type="ECO:0000256" key="1">
    <source>
        <dbReference type="ARBA" id="ARBA00022737"/>
    </source>
</evidence>
<reference evidence="5" key="1">
    <citation type="submission" date="2022-03" db="EMBL/GenBank/DDBJ databases">
        <authorList>
            <person name="Martin C."/>
        </authorList>
    </citation>
    <scope>NUCLEOTIDE SEQUENCE</scope>
</reference>
<keyword evidence="2" id="KW-0694">RNA-binding</keyword>
<feature type="region of interest" description="Disordered" evidence="3">
    <location>
        <begin position="37"/>
        <end position="82"/>
    </location>
</feature>
<keyword evidence="6" id="KW-1185">Reference proteome</keyword>
<dbReference type="InterPro" id="IPR004088">
    <property type="entry name" value="KH_dom_type_1"/>
</dbReference>
<feature type="compositionally biased region" description="Low complexity" evidence="3">
    <location>
        <begin position="37"/>
        <end position="59"/>
    </location>
</feature>
<dbReference type="PANTHER" id="PTHR10288">
    <property type="entry name" value="KH DOMAIN CONTAINING RNA BINDING PROTEIN"/>
    <property type="match status" value="1"/>
</dbReference>
<dbReference type="GO" id="GO:0003723">
    <property type="term" value="F:RNA binding"/>
    <property type="evidence" value="ECO:0007669"/>
    <property type="project" value="UniProtKB-UniRule"/>
</dbReference>
<accession>A0A8S4P4E8</accession>
<feature type="domain" description="K Homology" evidence="4">
    <location>
        <begin position="236"/>
        <end position="308"/>
    </location>
</feature>
<dbReference type="CDD" id="cd22397">
    <property type="entry name" value="KH-I_FUBP_rpt2"/>
    <property type="match status" value="1"/>
</dbReference>
<evidence type="ECO:0000313" key="5">
    <source>
        <dbReference type="EMBL" id="CAH1787645.1"/>
    </source>
</evidence>
<evidence type="ECO:0000256" key="2">
    <source>
        <dbReference type="PROSITE-ProRule" id="PRU00117"/>
    </source>
</evidence>
<dbReference type="SUPFAM" id="SSF54791">
    <property type="entry name" value="Eukaryotic type KH-domain (KH-domain type I)"/>
    <property type="match status" value="2"/>
</dbReference>
<dbReference type="EMBL" id="CAIIXF020000006">
    <property type="protein sequence ID" value="CAH1787645.1"/>
    <property type="molecule type" value="Genomic_DNA"/>
</dbReference>
<dbReference type="InterPro" id="IPR004087">
    <property type="entry name" value="KH_dom"/>
</dbReference>
<gene>
    <name evidence="5" type="ORF">OFUS_LOCUS13295</name>
</gene>
<evidence type="ECO:0000259" key="4">
    <source>
        <dbReference type="SMART" id="SM00322"/>
    </source>
</evidence>
<dbReference type="Gene3D" id="3.30.1370.10">
    <property type="entry name" value="K Homology domain, type 1"/>
    <property type="match status" value="2"/>
</dbReference>
<proteinExistence type="predicted"/>
<protein>
    <recommendedName>
        <fullName evidence="4">K Homology domain-containing protein</fullName>
    </recommendedName>
</protein>
<organism evidence="5 6">
    <name type="scientific">Owenia fusiformis</name>
    <name type="common">Polychaete worm</name>
    <dbReference type="NCBI Taxonomy" id="6347"/>
    <lineage>
        <taxon>Eukaryota</taxon>
        <taxon>Metazoa</taxon>
        <taxon>Spiralia</taxon>
        <taxon>Lophotrochozoa</taxon>
        <taxon>Annelida</taxon>
        <taxon>Polychaeta</taxon>
        <taxon>Sedentaria</taxon>
        <taxon>Canalipalpata</taxon>
        <taxon>Sabellida</taxon>
        <taxon>Oweniida</taxon>
        <taxon>Oweniidae</taxon>
        <taxon>Owenia</taxon>
    </lineage>
</organism>
<sequence>MDYSNVAPPAANGGQFEQQNAFADAVARARQIAAKIAAPGAPPTNGAPAAAPTSAAPPMGGMPGMGFKRGFEGEQDGPDAKRMAELNDPIGAQLRAIAEQQSRQSDAQNAAQAAQQAAMQINQKLGITSNPSINQQPPQMAPPSQAQGLGFVSTEEYHIPDRMVGLVIGKGGEQITRLQADSGCKVQIAPDSGGMPNRPCTLTGSAEAIDAAKRIINQIIDKGATGGIDPHNMPDGTTMVEVMIPGTKVGLVIGKGGETIKQLQETAGVKMVMIQDSNMASHVDKPLRITGEISRAQQGKQLVLDLIREKDQEMHQGYGGGGGGGGGG</sequence>
<evidence type="ECO:0000256" key="3">
    <source>
        <dbReference type="SAM" id="MobiDB-lite"/>
    </source>
</evidence>
<dbReference type="CDD" id="cd22396">
    <property type="entry name" value="KH-I_FUBP_rpt1"/>
    <property type="match status" value="1"/>
</dbReference>
<dbReference type="OrthoDB" id="5204190at2759"/>
<feature type="domain" description="K Homology" evidence="4">
    <location>
        <begin position="151"/>
        <end position="221"/>
    </location>
</feature>
<comment type="caution">
    <text evidence="5">The sequence shown here is derived from an EMBL/GenBank/DDBJ whole genome shotgun (WGS) entry which is preliminary data.</text>
</comment>
<dbReference type="InterPro" id="IPR036612">
    <property type="entry name" value="KH_dom_type_1_sf"/>
</dbReference>
<dbReference type="SMART" id="SM00322">
    <property type="entry name" value="KH"/>
    <property type="match status" value="2"/>
</dbReference>